<name>A0A9E6MVX8_9PROT</name>
<dbReference type="GO" id="GO:0003676">
    <property type="term" value="F:nucleic acid binding"/>
    <property type="evidence" value="ECO:0007669"/>
    <property type="project" value="InterPro"/>
</dbReference>
<dbReference type="Proteomes" id="UP000683551">
    <property type="component" value="Chromosome"/>
</dbReference>
<dbReference type="Pfam" id="PF22483">
    <property type="entry name" value="Mu-transpos_C_2"/>
    <property type="match status" value="1"/>
</dbReference>
<comment type="similarity">
    <text evidence="1">Belongs to the transposase IS21/IS408/IS1162 family.</text>
</comment>
<dbReference type="NCBIfam" id="NF033546">
    <property type="entry name" value="transpos_IS21"/>
    <property type="match status" value="1"/>
</dbReference>
<protein>
    <submittedName>
        <fullName evidence="3">IS21 family transposase</fullName>
    </submittedName>
</protein>
<evidence type="ECO:0000259" key="2">
    <source>
        <dbReference type="PROSITE" id="PS50994"/>
    </source>
</evidence>
<evidence type="ECO:0000313" key="4">
    <source>
        <dbReference type="Proteomes" id="UP000683551"/>
    </source>
</evidence>
<dbReference type="GO" id="GO:0015074">
    <property type="term" value="P:DNA integration"/>
    <property type="evidence" value="ECO:0007669"/>
    <property type="project" value="InterPro"/>
</dbReference>
<proteinExistence type="inferred from homology"/>
<dbReference type="AlphaFoldDB" id="A0A9E6MVX8"/>
<organism evidence="3 4">
    <name type="scientific">Ferrovum myxofaciens</name>
    <dbReference type="NCBI Taxonomy" id="416213"/>
    <lineage>
        <taxon>Bacteria</taxon>
        <taxon>Pseudomonadati</taxon>
        <taxon>Pseudomonadota</taxon>
        <taxon>Betaproteobacteria</taxon>
        <taxon>Ferrovales</taxon>
        <taxon>Ferrovaceae</taxon>
        <taxon>Ferrovum</taxon>
    </lineage>
</organism>
<dbReference type="SUPFAM" id="SSF53098">
    <property type="entry name" value="Ribonuclease H-like"/>
    <property type="match status" value="1"/>
</dbReference>
<dbReference type="InterPro" id="IPR036397">
    <property type="entry name" value="RNaseH_sf"/>
</dbReference>
<gene>
    <name evidence="3" type="primary">istA</name>
    <name evidence="3" type="ORF">JZL65_13140</name>
</gene>
<evidence type="ECO:0000313" key="3">
    <source>
        <dbReference type="EMBL" id="QWY77386.1"/>
    </source>
</evidence>
<dbReference type="Pfam" id="PF00665">
    <property type="entry name" value="rve"/>
    <property type="match status" value="1"/>
</dbReference>
<feature type="domain" description="Integrase catalytic" evidence="2">
    <location>
        <begin position="111"/>
        <end position="286"/>
    </location>
</feature>
<sequence length="486" mass="55971">MISYEQFCQIHDLHQRQALNAAQISRVLNLDHKTVATWLARPHFISRAAAKRNSLLEPFKGTIAHLLNAHPYSAQQIYQRLLEEGYTGSLTLVRDHVRQTRPVQRPVYLKLHFSPGECAQVDWGEFSTIAVGNTRRRLSFFVMVLAYSRMTYIEFTVSQTMEHFLACHEHAFQAFGGVPTRIMVDNLKSAVLSRLVGEAPVLNPKYLDFSRHYGFDITACNVAKGNEKGRVESGVGYVKKNFLNGRELKDFQLINPAAKLWLDTIANVRCHGETRQRPCDLFIEEKPHLRPLNSNPYDYARTLSLVANSQFRFTVETNHYSVPADYAHRRLTIKAHPDRLCAYYDGQLIARHVRCYDRHQDIEQPDHAKVLLNQRQHAREQRLVMNFLALSPHAPAFYEGLQHKQLNTRHHLRLILALAEIYPSAEMDRAIQDGLTFQAFSADYLTNILEMRARALPEPGPLHLTRHQDLLEIDISPPDLSLYEEH</sequence>
<dbReference type="PROSITE" id="PS50994">
    <property type="entry name" value="INTEGRASE"/>
    <property type="match status" value="1"/>
</dbReference>
<dbReference type="InterPro" id="IPR012337">
    <property type="entry name" value="RNaseH-like_sf"/>
</dbReference>
<dbReference type="PANTHER" id="PTHR35004">
    <property type="entry name" value="TRANSPOSASE RV3428C-RELATED"/>
    <property type="match status" value="1"/>
</dbReference>
<dbReference type="InterPro" id="IPR054353">
    <property type="entry name" value="IstA-like_C"/>
</dbReference>
<evidence type="ECO:0000256" key="1">
    <source>
        <dbReference type="ARBA" id="ARBA00009277"/>
    </source>
</evidence>
<dbReference type="RefSeq" id="WP_273144676.1">
    <property type="nucleotide sequence ID" value="NZ_CP053675.1"/>
</dbReference>
<dbReference type="EMBL" id="CP071137">
    <property type="protein sequence ID" value="QWY77386.1"/>
    <property type="molecule type" value="Genomic_DNA"/>
</dbReference>
<accession>A0A9E6MVX8</accession>
<dbReference type="InterPro" id="IPR001584">
    <property type="entry name" value="Integrase_cat-core"/>
</dbReference>
<reference evidence="3" key="1">
    <citation type="submission" date="2021-02" db="EMBL/GenBank/DDBJ databases">
        <title>Comparative genomics of Ferrovum myxofaciens strains, predominant extremophile bacteria forming large biofilm stalactites in acid mine ecosystems.</title>
        <authorList>
            <person name="Burkartova K."/>
            <person name="Ridl J."/>
            <person name="Pajer P."/>
            <person name="Falteisek L."/>
        </authorList>
    </citation>
    <scope>NUCLEOTIDE SEQUENCE</scope>
    <source>
        <strain evidence="3">MI1III</strain>
    </source>
</reference>
<dbReference type="Gene3D" id="3.30.420.10">
    <property type="entry name" value="Ribonuclease H-like superfamily/Ribonuclease H"/>
    <property type="match status" value="1"/>
</dbReference>